<dbReference type="GO" id="GO:0046872">
    <property type="term" value="F:metal ion binding"/>
    <property type="evidence" value="ECO:0007669"/>
    <property type="project" value="UniProtKB-KW"/>
</dbReference>
<reference evidence="17" key="1">
    <citation type="submission" date="2022-06" db="EMBL/GenBank/DDBJ databases">
        <authorList>
            <consortium name="SYNGENTA / RWTH Aachen University"/>
        </authorList>
    </citation>
    <scope>NUCLEOTIDE SEQUENCE</scope>
</reference>
<gene>
    <name evidence="17" type="ORF">PPACK8108_LOCUS2376</name>
</gene>
<evidence type="ECO:0000256" key="3">
    <source>
        <dbReference type="ARBA" id="ARBA00005035"/>
    </source>
</evidence>
<evidence type="ECO:0000256" key="16">
    <source>
        <dbReference type="RuleBase" id="RU004466"/>
    </source>
</evidence>
<dbReference type="CDD" id="cd00685">
    <property type="entry name" value="Trans_IPPS_HT"/>
    <property type="match status" value="1"/>
</dbReference>
<evidence type="ECO:0000256" key="10">
    <source>
        <dbReference type="ARBA" id="ARBA00022842"/>
    </source>
</evidence>
<evidence type="ECO:0000256" key="13">
    <source>
        <dbReference type="ARBA" id="ARBA00032424"/>
    </source>
</evidence>
<dbReference type="FunFam" id="1.10.600.10:FF:000006">
    <property type="entry name" value="Farnesyl pyrophosphate synthase"/>
    <property type="match status" value="1"/>
</dbReference>
<evidence type="ECO:0000256" key="5">
    <source>
        <dbReference type="ARBA" id="ARBA00012439"/>
    </source>
</evidence>
<comment type="pathway">
    <text evidence="2">Isoprenoid biosynthesis; geranyl diphosphate biosynthesis; geranyl diphosphate from dimethylallyl diphosphate and isopentenyl diphosphate: step 1/1.</text>
</comment>
<evidence type="ECO:0000256" key="9">
    <source>
        <dbReference type="ARBA" id="ARBA00022723"/>
    </source>
</evidence>
<comment type="similarity">
    <text evidence="4 16">Belongs to the FPP/GGPP synthase family.</text>
</comment>
<dbReference type="SUPFAM" id="SSF48576">
    <property type="entry name" value="Terpenoid synthases"/>
    <property type="match status" value="1"/>
</dbReference>
<evidence type="ECO:0000256" key="11">
    <source>
        <dbReference type="ARBA" id="ARBA00023098"/>
    </source>
</evidence>
<organism evidence="17 18">
    <name type="scientific">Phakopsora pachyrhizi</name>
    <name type="common">Asian soybean rust disease fungus</name>
    <dbReference type="NCBI Taxonomy" id="170000"/>
    <lineage>
        <taxon>Eukaryota</taxon>
        <taxon>Fungi</taxon>
        <taxon>Dikarya</taxon>
        <taxon>Basidiomycota</taxon>
        <taxon>Pucciniomycotina</taxon>
        <taxon>Pucciniomycetes</taxon>
        <taxon>Pucciniales</taxon>
        <taxon>Phakopsoraceae</taxon>
        <taxon>Phakopsora</taxon>
    </lineage>
</organism>
<dbReference type="GO" id="GO:0005737">
    <property type="term" value="C:cytoplasm"/>
    <property type="evidence" value="ECO:0007669"/>
    <property type="project" value="TreeGrafter"/>
</dbReference>
<dbReference type="PROSITE" id="PS00723">
    <property type="entry name" value="POLYPRENYL_SYNTHASE_1"/>
    <property type="match status" value="1"/>
</dbReference>
<evidence type="ECO:0000256" key="4">
    <source>
        <dbReference type="ARBA" id="ARBA00006706"/>
    </source>
</evidence>
<keyword evidence="18" id="KW-1185">Reference proteome</keyword>
<evidence type="ECO:0000256" key="8">
    <source>
        <dbReference type="ARBA" id="ARBA00022679"/>
    </source>
</evidence>
<dbReference type="GO" id="GO:0004161">
    <property type="term" value="F:dimethylallyltranstransferase activity"/>
    <property type="evidence" value="ECO:0007669"/>
    <property type="project" value="UniProtKB-EC"/>
</dbReference>
<dbReference type="SFLD" id="SFLDG01017">
    <property type="entry name" value="Polyprenyl_Transferase_Like"/>
    <property type="match status" value="1"/>
</dbReference>
<keyword evidence="9" id="KW-0479">Metal-binding</keyword>
<dbReference type="PANTHER" id="PTHR11525">
    <property type="entry name" value="FARNESYL-PYROPHOSPHATE SYNTHETASE"/>
    <property type="match status" value="1"/>
</dbReference>
<dbReference type="EC" id="2.5.1.10" evidence="5"/>
<dbReference type="GO" id="GO:0004337">
    <property type="term" value="F:(2E,6E)-farnesyl diphosphate synthase activity"/>
    <property type="evidence" value="ECO:0007669"/>
    <property type="project" value="UniProtKB-EC"/>
</dbReference>
<sequence length="365" mass="42130">MTSPNFTLVRDKFLGTWSQVKNDILESVRAENFPQDALAWFENNLVYNTPGGKLNRATSVIDTLEILKGKQLTPEEFYRAAVLGWCVELLQAFFLVADDIMDQSVTRRGQPCWYRAPKVGNIAINDSFMLESSIYVLLKKYFRQDKIYVNLLELFHDTTYQTEMGQLIDLLTAPEDLVDLEKFSLEKHHLIVTYKTAFYSFYLPVALAMRLQGIKSPLDPDAPEIQSSETDLFLKAKEILLPIGEYFQVQDDYLDCFGDPALIGKIGTDILDNKCSWNINVALKFCNEEQRKILDENYGKKDAASELRVKQIFNSPNVNLKRRFEEYEDQTYSTINEMIESLDESQGLKKSVFKTFLAKIHKRQK</sequence>
<dbReference type="EMBL" id="CALTRL010000399">
    <property type="protein sequence ID" value="CAH7667934.1"/>
    <property type="molecule type" value="Genomic_DNA"/>
</dbReference>
<dbReference type="InterPro" id="IPR000092">
    <property type="entry name" value="Polyprenyl_synt"/>
</dbReference>
<dbReference type="AlphaFoldDB" id="A0AAV0AKT0"/>
<dbReference type="EC" id="2.5.1.1" evidence="6"/>
<dbReference type="Gene3D" id="1.10.600.10">
    <property type="entry name" value="Farnesyl Diphosphate Synthase"/>
    <property type="match status" value="1"/>
</dbReference>
<evidence type="ECO:0000256" key="7">
    <source>
        <dbReference type="ARBA" id="ARBA00022516"/>
    </source>
</evidence>
<keyword evidence="10" id="KW-0460">Magnesium</keyword>
<dbReference type="InterPro" id="IPR008949">
    <property type="entry name" value="Isoprenoid_synthase_dom_sf"/>
</dbReference>
<keyword evidence="11" id="KW-0443">Lipid metabolism</keyword>
<evidence type="ECO:0000313" key="17">
    <source>
        <dbReference type="EMBL" id="CAH7667934.1"/>
    </source>
</evidence>
<dbReference type="Pfam" id="PF00348">
    <property type="entry name" value="polyprenyl_synt"/>
    <property type="match status" value="1"/>
</dbReference>
<evidence type="ECO:0000256" key="1">
    <source>
        <dbReference type="ARBA" id="ARBA00001946"/>
    </source>
</evidence>
<dbReference type="Proteomes" id="UP001153365">
    <property type="component" value="Unassembled WGS sequence"/>
</dbReference>
<protein>
    <recommendedName>
        <fullName evidence="15">(2E,6E)-farnesyl diphosphate synthase</fullName>
        <ecNumber evidence="6">2.5.1.1</ecNumber>
        <ecNumber evidence="5">2.5.1.10</ecNumber>
    </recommendedName>
    <alternativeName>
        <fullName evidence="14">Dimethylallyltranstransferase</fullName>
    </alternativeName>
    <alternativeName>
        <fullName evidence="13">Farnesyl diphosphate synthase</fullName>
    </alternativeName>
    <alternativeName>
        <fullName evidence="12">Geranyltranstransferase</fullName>
    </alternativeName>
</protein>
<comment type="caution">
    <text evidence="17">The sequence shown here is derived from an EMBL/GenBank/DDBJ whole genome shotgun (WGS) entry which is preliminary data.</text>
</comment>
<dbReference type="SFLD" id="SFLDS00005">
    <property type="entry name" value="Isoprenoid_Synthase_Type_I"/>
    <property type="match status" value="1"/>
</dbReference>
<dbReference type="PANTHER" id="PTHR11525:SF0">
    <property type="entry name" value="FARNESYL PYROPHOSPHATE SYNTHASE"/>
    <property type="match status" value="1"/>
</dbReference>
<comment type="cofactor">
    <cofactor evidence="1">
        <name>Mg(2+)</name>
        <dbReference type="ChEBI" id="CHEBI:18420"/>
    </cofactor>
</comment>
<evidence type="ECO:0000256" key="2">
    <source>
        <dbReference type="ARBA" id="ARBA00004932"/>
    </source>
</evidence>
<evidence type="ECO:0000313" key="18">
    <source>
        <dbReference type="Proteomes" id="UP001153365"/>
    </source>
</evidence>
<evidence type="ECO:0000256" key="12">
    <source>
        <dbReference type="ARBA" id="ARBA00032380"/>
    </source>
</evidence>
<dbReference type="PROSITE" id="PS00444">
    <property type="entry name" value="POLYPRENYL_SYNTHASE_2"/>
    <property type="match status" value="1"/>
</dbReference>
<evidence type="ECO:0000256" key="15">
    <source>
        <dbReference type="ARBA" id="ARBA00032873"/>
    </source>
</evidence>
<keyword evidence="8 16" id="KW-0808">Transferase</keyword>
<dbReference type="InterPro" id="IPR033749">
    <property type="entry name" value="Polyprenyl_synt_CS"/>
</dbReference>
<evidence type="ECO:0000256" key="14">
    <source>
        <dbReference type="ARBA" id="ARBA00032448"/>
    </source>
</evidence>
<proteinExistence type="inferred from homology"/>
<keyword evidence="7" id="KW-0444">Lipid biosynthesis</keyword>
<evidence type="ECO:0000256" key="6">
    <source>
        <dbReference type="ARBA" id="ARBA00012833"/>
    </source>
</evidence>
<dbReference type="InterPro" id="IPR039702">
    <property type="entry name" value="FPS1-like"/>
</dbReference>
<dbReference type="GO" id="GO:0045337">
    <property type="term" value="P:farnesyl diphosphate biosynthetic process"/>
    <property type="evidence" value="ECO:0007669"/>
    <property type="project" value="TreeGrafter"/>
</dbReference>
<name>A0AAV0AKT0_PHAPC</name>
<comment type="pathway">
    <text evidence="3">Isoprenoid biosynthesis; farnesyl diphosphate biosynthesis; farnesyl diphosphate from geranyl diphosphate and isopentenyl diphosphate: step 1/1.</text>
</comment>
<accession>A0AAV0AKT0</accession>